<gene>
    <name evidence="2" type="ORF">JOC95_003501</name>
</gene>
<dbReference type="RefSeq" id="WP_204418395.1">
    <property type="nucleotide sequence ID" value="NZ_JAFBED010000009.1"/>
</dbReference>
<name>A0ABS2P3S0_9BACI</name>
<feature type="region of interest" description="Disordered" evidence="1">
    <location>
        <begin position="43"/>
        <end position="64"/>
    </location>
</feature>
<evidence type="ECO:0000313" key="3">
    <source>
        <dbReference type="Proteomes" id="UP000737402"/>
    </source>
</evidence>
<keyword evidence="3" id="KW-1185">Reference proteome</keyword>
<feature type="compositionally biased region" description="Polar residues" evidence="1">
    <location>
        <begin position="47"/>
        <end position="57"/>
    </location>
</feature>
<proteinExistence type="predicted"/>
<sequence length="110" mass="12262">MKKGLLLPLIVGMVFYLGLKHETVSNQTVHILSEASMENELALVQPSKGNDANGSSGKNEEAAVNPKWQIPPIISRHLLPSFALGVFPHARYFLSPHFYQSNYLSFFTSF</sequence>
<organism evidence="2 3">
    <name type="scientific">Sutcliffiella tianshenii</name>
    <dbReference type="NCBI Taxonomy" id="1463404"/>
    <lineage>
        <taxon>Bacteria</taxon>
        <taxon>Bacillati</taxon>
        <taxon>Bacillota</taxon>
        <taxon>Bacilli</taxon>
        <taxon>Bacillales</taxon>
        <taxon>Bacillaceae</taxon>
        <taxon>Sutcliffiella</taxon>
    </lineage>
</organism>
<dbReference type="EMBL" id="JAFBED010000009">
    <property type="protein sequence ID" value="MBM7621612.1"/>
    <property type="molecule type" value="Genomic_DNA"/>
</dbReference>
<dbReference type="Proteomes" id="UP000737402">
    <property type="component" value="Unassembled WGS sequence"/>
</dbReference>
<accession>A0ABS2P3S0</accession>
<protein>
    <submittedName>
        <fullName evidence="2">Uncharacterized protein</fullName>
    </submittedName>
</protein>
<evidence type="ECO:0000313" key="2">
    <source>
        <dbReference type="EMBL" id="MBM7621612.1"/>
    </source>
</evidence>
<reference evidence="2 3" key="1">
    <citation type="submission" date="2021-01" db="EMBL/GenBank/DDBJ databases">
        <title>Genomic Encyclopedia of Type Strains, Phase IV (KMG-IV): sequencing the most valuable type-strain genomes for metagenomic binning, comparative biology and taxonomic classification.</title>
        <authorList>
            <person name="Goeker M."/>
        </authorList>
    </citation>
    <scope>NUCLEOTIDE SEQUENCE [LARGE SCALE GENOMIC DNA]</scope>
    <source>
        <strain evidence="2 3">DSM 25879</strain>
    </source>
</reference>
<evidence type="ECO:0000256" key="1">
    <source>
        <dbReference type="SAM" id="MobiDB-lite"/>
    </source>
</evidence>
<comment type="caution">
    <text evidence="2">The sequence shown here is derived from an EMBL/GenBank/DDBJ whole genome shotgun (WGS) entry which is preliminary data.</text>
</comment>